<reference evidence="2 3" key="1">
    <citation type="submission" date="2019-05" db="EMBL/GenBank/DDBJ databases">
        <title>Emergence of the Ug99 lineage of the wheat stem rust pathogen through somatic hybridization.</title>
        <authorList>
            <person name="Li F."/>
            <person name="Upadhyaya N.M."/>
            <person name="Sperschneider J."/>
            <person name="Matny O."/>
            <person name="Nguyen-Phuc H."/>
            <person name="Mago R."/>
            <person name="Raley C."/>
            <person name="Miller M.E."/>
            <person name="Silverstein K.A.T."/>
            <person name="Henningsen E."/>
            <person name="Hirsch C.D."/>
            <person name="Visser B."/>
            <person name="Pretorius Z.A."/>
            <person name="Steffenson B.J."/>
            <person name="Schwessinger B."/>
            <person name="Dodds P.N."/>
            <person name="Figueroa M."/>
        </authorList>
    </citation>
    <scope>NUCLEOTIDE SEQUENCE [LARGE SCALE GENOMIC DNA]</scope>
    <source>
        <strain evidence="2">21-0</strain>
    </source>
</reference>
<gene>
    <name evidence="2" type="ORF">PGT21_018519</name>
</gene>
<keyword evidence="3" id="KW-1185">Reference proteome</keyword>
<accession>A0A5B0MRQ2</accession>
<evidence type="ECO:0000313" key="3">
    <source>
        <dbReference type="Proteomes" id="UP000324748"/>
    </source>
</evidence>
<dbReference type="Proteomes" id="UP000324748">
    <property type="component" value="Unassembled WGS sequence"/>
</dbReference>
<comment type="caution">
    <text evidence="2">The sequence shown here is derived from an EMBL/GenBank/DDBJ whole genome shotgun (WGS) entry which is preliminary data.</text>
</comment>
<proteinExistence type="predicted"/>
<feature type="region of interest" description="Disordered" evidence="1">
    <location>
        <begin position="1"/>
        <end position="59"/>
    </location>
</feature>
<dbReference type="AlphaFoldDB" id="A0A5B0MRQ2"/>
<evidence type="ECO:0000313" key="2">
    <source>
        <dbReference type="EMBL" id="KAA1079637.1"/>
    </source>
</evidence>
<organism evidence="2 3">
    <name type="scientific">Puccinia graminis f. sp. tritici</name>
    <dbReference type="NCBI Taxonomy" id="56615"/>
    <lineage>
        <taxon>Eukaryota</taxon>
        <taxon>Fungi</taxon>
        <taxon>Dikarya</taxon>
        <taxon>Basidiomycota</taxon>
        <taxon>Pucciniomycotina</taxon>
        <taxon>Pucciniomycetes</taxon>
        <taxon>Pucciniales</taxon>
        <taxon>Pucciniaceae</taxon>
        <taxon>Puccinia</taxon>
    </lineage>
</organism>
<sequence length="59" mass="5890">MGQADGTASVKHSSTRARGTTLRTVGISSGTSDCAQEPLDATQKTPKTPAAVGSSSDDP</sequence>
<protein>
    <submittedName>
        <fullName evidence="2">Uncharacterized protein</fullName>
    </submittedName>
</protein>
<dbReference type="EMBL" id="VSWC01000132">
    <property type="protein sequence ID" value="KAA1079637.1"/>
    <property type="molecule type" value="Genomic_DNA"/>
</dbReference>
<name>A0A5B0MRQ2_PUCGR</name>
<feature type="compositionally biased region" description="Polar residues" evidence="1">
    <location>
        <begin position="10"/>
        <end position="34"/>
    </location>
</feature>
<evidence type="ECO:0000256" key="1">
    <source>
        <dbReference type="SAM" id="MobiDB-lite"/>
    </source>
</evidence>